<evidence type="ECO:0000256" key="3">
    <source>
        <dbReference type="ARBA" id="ARBA00022705"/>
    </source>
</evidence>
<keyword evidence="16" id="KW-1185">Reference proteome</keyword>
<dbReference type="GO" id="GO:0005829">
    <property type="term" value="C:cytosol"/>
    <property type="evidence" value="ECO:0007669"/>
    <property type="project" value="TreeGrafter"/>
</dbReference>
<dbReference type="Pfam" id="PF01653">
    <property type="entry name" value="DNA_ligase_aden"/>
    <property type="match status" value="1"/>
</dbReference>
<dbReference type="Pfam" id="PF12826">
    <property type="entry name" value="HHH_2"/>
    <property type="match status" value="1"/>
</dbReference>
<keyword evidence="3 12" id="KW-0235">DNA replication</keyword>
<dbReference type="Gene3D" id="1.10.287.610">
    <property type="entry name" value="Helix hairpin bin"/>
    <property type="match status" value="1"/>
</dbReference>
<dbReference type="NCBIfam" id="NF005932">
    <property type="entry name" value="PRK07956.1"/>
    <property type="match status" value="1"/>
</dbReference>
<dbReference type="InterPro" id="IPR004150">
    <property type="entry name" value="NAD_DNA_ligase_OB"/>
</dbReference>
<evidence type="ECO:0000256" key="9">
    <source>
        <dbReference type="ARBA" id="ARBA00023204"/>
    </source>
</evidence>
<dbReference type="SMART" id="SM00532">
    <property type="entry name" value="LIGANc"/>
    <property type="match status" value="1"/>
</dbReference>
<keyword evidence="4 12" id="KW-0479">Metal-binding</keyword>
<sequence length="717" mass="78724">MTDSSTSQIDIDDLTQEEALAELKRLAAEIAGHDRRYHQEDAPVISDADYDAMRRRNAAIEARFPDLILTESPSHQIGAAPASGFGKITHRVPMLSLDNAFSDEDVRDFVGRVRRFLKFDPLMGALAVTAEPKIDGLSLSLRYENGDLIHAATRGDGTTGENVTANARTIADIPEKLAGEVPDVVEVRGEVYMAHKDFQALNERMAANGGKVFANPRNAAAGSLRQLKPEITASRPLRYFAYAWGEMSALPEDTQLGMVMRMEDWGFQVNPLMKRCETVEELLGVYHAIEESRAELEYDIDGVVYKVDRLDLQERLGFVSRSPRWAIAHKFPAEQAFTILNDIEIQVGRTGALTPVAKLEPITVGGVVVSNATLHNEDYIKGIGQDGEPIRGGRDLRVGDTVKIQRAGDVIPQIVDVDLGKRDADAEPYEFPAVCPACGSHAVREENEKTGRKDAVRRCTGGLICPAQASEKLKHFVSRNAFDIEGLGDKQVDAFYQEGLVKTPAEIFTLEERDRHSLTKLRNREGWGALSAKNLFEAINARRSIDLNRFIFALGIRHVGEGNAKLLARAYGSWDAFYQAMQDAHDETGEAWAELNDIDGIGHIVAAALVEFFAEAHNRDQLDKLLEQVSPKDAEKVDASGSPVAGKTVVFTGSLERMTRDEAKAMAERFGAKVSGSVSRKTDLVVAGPGAGSKLKKAQELEVEVISEDDWFDLVGA</sequence>
<dbReference type="InterPro" id="IPR010994">
    <property type="entry name" value="RuvA_2-like"/>
</dbReference>
<feature type="binding site" evidence="12">
    <location>
        <position position="438"/>
    </location>
    <ligand>
        <name>Zn(2+)</name>
        <dbReference type="ChEBI" id="CHEBI:29105"/>
    </ligand>
</feature>
<evidence type="ECO:0000313" key="16">
    <source>
        <dbReference type="Proteomes" id="UP000236959"/>
    </source>
</evidence>
<dbReference type="SMART" id="SM00292">
    <property type="entry name" value="BRCT"/>
    <property type="match status" value="1"/>
</dbReference>
<dbReference type="EMBL" id="PPCN01000012">
    <property type="protein sequence ID" value="POF28711.1"/>
    <property type="molecule type" value="Genomic_DNA"/>
</dbReference>
<evidence type="ECO:0000256" key="11">
    <source>
        <dbReference type="ARBA" id="ARBA00034005"/>
    </source>
</evidence>
<dbReference type="Gene3D" id="6.20.10.30">
    <property type="match status" value="1"/>
</dbReference>
<feature type="binding site" evidence="12">
    <location>
        <position position="154"/>
    </location>
    <ligand>
        <name>NAD(+)</name>
        <dbReference type="ChEBI" id="CHEBI:57540"/>
    </ligand>
</feature>
<keyword evidence="6 12" id="KW-0862">Zinc</keyword>
<dbReference type="GO" id="GO:0046872">
    <property type="term" value="F:metal ion binding"/>
    <property type="evidence" value="ECO:0007669"/>
    <property type="project" value="UniProtKB-KW"/>
</dbReference>
<dbReference type="InterPro" id="IPR013839">
    <property type="entry name" value="DNAligase_adenylation"/>
</dbReference>
<evidence type="ECO:0000256" key="6">
    <source>
        <dbReference type="ARBA" id="ARBA00022833"/>
    </source>
</evidence>
<dbReference type="CDD" id="cd00114">
    <property type="entry name" value="LIGANc"/>
    <property type="match status" value="1"/>
</dbReference>
<evidence type="ECO:0000256" key="12">
    <source>
        <dbReference type="HAMAP-Rule" id="MF_01588"/>
    </source>
</evidence>
<comment type="similarity">
    <text evidence="12">Belongs to the NAD-dependent DNA ligase family. LigA subfamily.</text>
</comment>
<dbReference type="InterPro" id="IPR004149">
    <property type="entry name" value="Znf_DNAligase_C4"/>
</dbReference>
<dbReference type="InterPro" id="IPR033136">
    <property type="entry name" value="DNA_ligase_CS"/>
</dbReference>
<evidence type="ECO:0000256" key="10">
    <source>
        <dbReference type="ARBA" id="ARBA00023211"/>
    </source>
</evidence>
<keyword evidence="8 12" id="KW-0520">NAD</keyword>
<dbReference type="RefSeq" id="WP_103224800.1">
    <property type="nucleotide sequence ID" value="NZ_PPCN01000012.1"/>
</dbReference>
<gene>
    <name evidence="12" type="primary">ligA</name>
    <name evidence="15" type="ORF">CLV41_112126</name>
</gene>
<dbReference type="Proteomes" id="UP000236959">
    <property type="component" value="Unassembled WGS sequence"/>
</dbReference>
<dbReference type="PROSITE" id="PS01056">
    <property type="entry name" value="DNA_LIGASE_N2"/>
    <property type="match status" value="1"/>
</dbReference>
<dbReference type="SUPFAM" id="SSF47781">
    <property type="entry name" value="RuvA domain 2-like"/>
    <property type="match status" value="1"/>
</dbReference>
<dbReference type="InterPro" id="IPR001679">
    <property type="entry name" value="DNA_ligase"/>
</dbReference>
<evidence type="ECO:0000256" key="2">
    <source>
        <dbReference type="ARBA" id="ARBA00022598"/>
    </source>
</evidence>
<dbReference type="SUPFAM" id="SSF50249">
    <property type="entry name" value="Nucleic acid-binding proteins"/>
    <property type="match status" value="1"/>
</dbReference>
<reference evidence="15 16" key="1">
    <citation type="submission" date="2018-01" db="EMBL/GenBank/DDBJ databases">
        <title>Genomic Encyclopedia of Archaeal and Bacterial Type Strains, Phase II (KMG-II): from individual species to whole genera.</title>
        <authorList>
            <person name="Goeker M."/>
        </authorList>
    </citation>
    <scope>NUCLEOTIDE SEQUENCE [LARGE SCALE GENOMIC DNA]</scope>
    <source>
        <strain evidence="15 16">DSM 17023</strain>
    </source>
</reference>
<keyword evidence="10 12" id="KW-0464">Manganese</keyword>
<evidence type="ECO:0000259" key="14">
    <source>
        <dbReference type="PROSITE" id="PS50172"/>
    </source>
</evidence>
<comment type="cofactor">
    <cofactor evidence="12">
        <name>Mg(2+)</name>
        <dbReference type="ChEBI" id="CHEBI:18420"/>
    </cofactor>
    <cofactor evidence="12">
        <name>Mn(2+)</name>
        <dbReference type="ChEBI" id="CHEBI:29035"/>
    </cofactor>
</comment>
<dbReference type="Gene3D" id="3.40.50.10190">
    <property type="entry name" value="BRCT domain"/>
    <property type="match status" value="1"/>
</dbReference>
<dbReference type="InterPro" id="IPR036420">
    <property type="entry name" value="BRCT_dom_sf"/>
</dbReference>
<feature type="binding site" evidence="12">
    <location>
        <position position="465"/>
    </location>
    <ligand>
        <name>Zn(2+)</name>
        <dbReference type="ChEBI" id="CHEBI:29105"/>
    </ligand>
</feature>
<dbReference type="PROSITE" id="PS01055">
    <property type="entry name" value="DNA_LIGASE_N1"/>
    <property type="match status" value="1"/>
</dbReference>
<feature type="binding site" evidence="12">
    <location>
        <position position="190"/>
    </location>
    <ligand>
        <name>NAD(+)</name>
        <dbReference type="ChEBI" id="CHEBI:57540"/>
    </ligand>
</feature>
<dbReference type="CDD" id="cd17748">
    <property type="entry name" value="BRCT_DNA_ligase_like"/>
    <property type="match status" value="1"/>
</dbReference>
<name>A0A2S3UM01_9HYPH</name>
<comment type="caution">
    <text evidence="15">The sequence shown here is derived from an EMBL/GenBank/DDBJ whole genome shotgun (WGS) entry which is preliminary data.</text>
</comment>
<dbReference type="Pfam" id="PF00533">
    <property type="entry name" value="BRCT"/>
    <property type="match status" value="1"/>
</dbReference>
<comment type="caution">
    <text evidence="12">Lacks conserved residue(s) required for the propagation of feature annotation.</text>
</comment>
<dbReference type="GO" id="GO:0006281">
    <property type="term" value="P:DNA repair"/>
    <property type="evidence" value="ECO:0007669"/>
    <property type="project" value="UniProtKB-KW"/>
</dbReference>
<comment type="catalytic activity">
    <reaction evidence="11 12 13">
        <text>NAD(+) + (deoxyribonucleotide)n-3'-hydroxyl + 5'-phospho-(deoxyribonucleotide)m = (deoxyribonucleotide)n+m + AMP + beta-nicotinamide D-nucleotide.</text>
        <dbReference type="EC" id="6.5.1.2"/>
    </reaction>
</comment>
<dbReference type="AlphaFoldDB" id="A0A2S3UM01"/>
<keyword evidence="2 12" id="KW-0436">Ligase</keyword>
<dbReference type="Gene3D" id="2.40.50.140">
    <property type="entry name" value="Nucleic acid-binding proteins"/>
    <property type="match status" value="1"/>
</dbReference>
<dbReference type="InterPro" id="IPR012340">
    <property type="entry name" value="NA-bd_OB-fold"/>
</dbReference>
<dbReference type="PANTHER" id="PTHR23389">
    <property type="entry name" value="CHROMOSOME TRANSMISSION FIDELITY FACTOR 18"/>
    <property type="match status" value="1"/>
</dbReference>
<dbReference type="GO" id="GO:0006260">
    <property type="term" value="P:DNA replication"/>
    <property type="evidence" value="ECO:0007669"/>
    <property type="project" value="UniProtKB-KW"/>
</dbReference>
<comment type="function">
    <text evidence="1 12">DNA ligase that catalyzes the formation of phosphodiester linkages between 5'-phosphoryl and 3'-hydroxyl groups in double-stranded DNA using NAD as a coenzyme and as the energy source for the reaction. It is essential for DNA replication and repair of damaged DNA.</text>
</comment>
<dbReference type="PIRSF" id="PIRSF001604">
    <property type="entry name" value="LigA"/>
    <property type="match status" value="1"/>
</dbReference>
<feature type="binding site" evidence="12">
    <location>
        <position position="131"/>
    </location>
    <ligand>
        <name>NAD(+)</name>
        <dbReference type="ChEBI" id="CHEBI:57540"/>
    </ligand>
</feature>
<proteinExistence type="inferred from homology"/>
<feature type="domain" description="BRCT" evidence="14">
    <location>
        <begin position="639"/>
        <end position="712"/>
    </location>
</feature>
<dbReference type="NCBIfam" id="TIGR00575">
    <property type="entry name" value="dnlj"/>
    <property type="match status" value="1"/>
</dbReference>
<protein>
    <recommendedName>
        <fullName evidence="12 13">DNA ligase</fullName>
        <ecNumber evidence="12 13">6.5.1.2</ecNumber>
    </recommendedName>
    <alternativeName>
        <fullName evidence="12">Polydeoxyribonucleotide synthase [NAD(+)]</fullName>
    </alternativeName>
</protein>
<evidence type="ECO:0000256" key="4">
    <source>
        <dbReference type="ARBA" id="ARBA00022723"/>
    </source>
</evidence>
<organism evidence="15 16">
    <name type="scientific">Roseibium marinum</name>
    <dbReference type="NCBI Taxonomy" id="281252"/>
    <lineage>
        <taxon>Bacteria</taxon>
        <taxon>Pseudomonadati</taxon>
        <taxon>Pseudomonadota</taxon>
        <taxon>Alphaproteobacteria</taxon>
        <taxon>Hyphomicrobiales</taxon>
        <taxon>Stappiaceae</taxon>
        <taxon>Roseibium</taxon>
    </lineage>
</organism>
<evidence type="ECO:0000256" key="7">
    <source>
        <dbReference type="ARBA" id="ARBA00022842"/>
    </source>
</evidence>
<evidence type="ECO:0000256" key="5">
    <source>
        <dbReference type="ARBA" id="ARBA00022763"/>
    </source>
</evidence>
<dbReference type="InterPro" id="IPR013840">
    <property type="entry name" value="DNAligase_N"/>
</dbReference>
<dbReference type="SUPFAM" id="SSF52113">
    <property type="entry name" value="BRCT domain"/>
    <property type="match status" value="1"/>
</dbReference>
<feature type="binding site" evidence="12">
    <location>
        <position position="306"/>
    </location>
    <ligand>
        <name>NAD(+)</name>
        <dbReference type="ChEBI" id="CHEBI:57540"/>
    </ligand>
</feature>
<dbReference type="Gene3D" id="1.10.150.20">
    <property type="entry name" value="5' to 3' exonuclease, C-terminal subdomain"/>
    <property type="match status" value="2"/>
</dbReference>
<dbReference type="PANTHER" id="PTHR23389:SF9">
    <property type="entry name" value="DNA LIGASE"/>
    <property type="match status" value="1"/>
</dbReference>
<dbReference type="PROSITE" id="PS50172">
    <property type="entry name" value="BRCT"/>
    <property type="match status" value="1"/>
</dbReference>
<keyword evidence="9 12" id="KW-0234">DNA repair</keyword>
<evidence type="ECO:0000313" key="15">
    <source>
        <dbReference type="EMBL" id="POF28711.1"/>
    </source>
</evidence>
<feature type="binding site" evidence="12">
    <location>
        <position position="330"/>
    </location>
    <ligand>
        <name>NAD(+)</name>
        <dbReference type="ChEBI" id="CHEBI:57540"/>
    </ligand>
</feature>
<dbReference type="FunFam" id="1.10.150.20:FF:000007">
    <property type="entry name" value="DNA ligase"/>
    <property type="match status" value="1"/>
</dbReference>
<evidence type="ECO:0000256" key="13">
    <source>
        <dbReference type="RuleBase" id="RU000618"/>
    </source>
</evidence>
<feature type="binding site" evidence="12">
    <location>
        <begin position="96"/>
        <end position="97"/>
    </location>
    <ligand>
        <name>NAD(+)</name>
        <dbReference type="ChEBI" id="CHEBI:57540"/>
    </ligand>
</feature>
<accession>A0A2S3UM01</accession>
<feature type="active site" description="N6-AMP-lysine intermediate" evidence="12">
    <location>
        <position position="133"/>
    </location>
</feature>
<evidence type="ECO:0000256" key="1">
    <source>
        <dbReference type="ARBA" id="ARBA00004067"/>
    </source>
</evidence>
<feature type="binding site" evidence="12">
    <location>
        <position position="435"/>
    </location>
    <ligand>
        <name>Zn(2+)</name>
        <dbReference type="ChEBI" id="CHEBI:29105"/>
    </ligand>
</feature>
<dbReference type="EC" id="6.5.1.2" evidence="12 13"/>
<dbReference type="FunFam" id="3.30.470.30:FF:000001">
    <property type="entry name" value="DNA ligase"/>
    <property type="match status" value="1"/>
</dbReference>
<evidence type="ECO:0000256" key="8">
    <source>
        <dbReference type="ARBA" id="ARBA00023027"/>
    </source>
</evidence>
<feature type="binding site" evidence="12">
    <location>
        <begin position="47"/>
        <end position="51"/>
    </location>
    <ligand>
        <name>NAD(+)</name>
        <dbReference type="ChEBI" id="CHEBI:57540"/>
    </ligand>
</feature>
<dbReference type="InterPro" id="IPR001357">
    <property type="entry name" value="BRCT_dom"/>
</dbReference>
<dbReference type="InterPro" id="IPR041663">
    <property type="entry name" value="DisA/LigA_HHH"/>
</dbReference>
<keyword evidence="5 12" id="KW-0227">DNA damage</keyword>
<dbReference type="HAMAP" id="MF_01588">
    <property type="entry name" value="DNA_ligase_A"/>
    <property type="match status" value="1"/>
</dbReference>
<dbReference type="GO" id="GO:0003911">
    <property type="term" value="F:DNA ligase (NAD+) activity"/>
    <property type="evidence" value="ECO:0007669"/>
    <property type="project" value="UniProtKB-UniRule"/>
</dbReference>
<dbReference type="OrthoDB" id="9759736at2"/>
<dbReference type="InterPro" id="IPR018239">
    <property type="entry name" value="DNA_ligase_AS"/>
</dbReference>
<dbReference type="SUPFAM" id="SSF56091">
    <property type="entry name" value="DNA ligase/mRNA capping enzyme, catalytic domain"/>
    <property type="match status" value="1"/>
</dbReference>
<dbReference type="Pfam" id="PF03119">
    <property type="entry name" value="DNA_ligase_ZBD"/>
    <property type="match status" value="1"/>
</dbReference>
<keyword evidence="7 12" id="KW-0460">Magnesium</keyword>
<dbReference type="Gene3D" id="3.30.470.30">
    <property type="entry name" value="DNA ligase/mRNA capping enzyme"/>
    <property type="match status" value="1"/>
</dbReference>
<dbReference type="Pfam" id="PF03120">
    <property type="entry name" value="OB_DNA_ligase"/>
    <property type="match status" value="1"/>
</dbReference>